<reference evidence="1" key="1">
    <citation type="journal article" date="2015" name="Nature">
        <title>Complex archaea that bridge the gap between prokaryotes and eukaryotes.</title>
        <authorList>
            <person name="Spang A."/>
            <person name="Saw J.H."/>
            <person name="Jorgensen S.L."/>
            <person name="Zaremba-Niedzwiedzka K."/>
            <person name="Martijn J."/>
            <person name="Lind A.E."/>
            <person name="van Eijk R."/>
            <person name="Schleper C."/>
            <person name="Guy L."/>
            <person name="Ettema T.J."/>
        </authorList>
    </citation>
    <scope>NUCLEOTIDE SEQUENCE</scope>
</reference>
<gene>
    <name evidence="1" type="ORF">LCGC14_1490250</name>
</gene>
<protein>
    <submittedName>
        <fullName evidence="1">Uncharacterized protein</fullName>
    </submittedName>
</protein>
<dbReference type="AlphaFoldDB" id="A0A0F9J7L7"/>
<organism evidence="1">
    <name type="scientific">marine sediment metagenome</name>
    <dbReference type="NCBI Taxonomy" id="412755"/>
    <lineage>
        <taxon>unclassified sequences</taxon>
        <taxon>metagenomes</taxon>
        <taxon>ecological metagenomes</taxon>
    </lineage>
</organism>
<accession>A0A0F9J7L7</accession>
<evidence type="ECO:0000313" key="1">
    <source>
        <dbReference type="EMBL" id="KKM65548.1"/>
    </source>
</evidence>
<comment type="caution">
    <text evidence="1">The sequence shown here is derived from an EMBL/GenBank/DDBJ whole genome shotgun (WGS) entry which is preliminary data.</text>
</comment>
<dbReference type="EMBL" id="LAZR01010707">
    <property type="protein sequence ID" value="KKM65548.1"/>
    <property type="molecule type" value="Genomic_DNA"/>
</dbReference>
<proteinExistence type="predicted"/>
<sequence length="44" mass="5366">MFFVRVEEINYERDQIWTGKVWIPMRNCVEIPRWSHDASSSVRP</sequence>
<name>A0A0F9J7L7_9ZZZZ</name>